<dbReference type="EMBL" id="MLCF01000006">
    <property type="protein sequence ID" value="OIV39162.1"/>
    <property type="molecule type" value="Genomic_DNA"/>
</dbReference>
<name>A0A1J7CHP6_9ACTN</name>
<dbReference type="AlphaFoldDB" id="A0A1J7CHP6"/>
<keyword evidence="2" id="KW-1185">Reference proteome</keyword>
<reference evidence="1 2" key="1">
    <citation type="submission" date="2016-10" db="EMBL/GenBank/DDBJ databases">
        <title>Genome sequence of Streptomyces gilvigriseus MUSC 26.</title>
        <authorList>
            <person name="Lee L.-H."/>
            <person name="Ser H.-L."/>
        </authorList>
    </citation>
    <scope>NUCLEOTIDE SEQUENCE [LARGE SCALE GENOMIC DNA]</scope>
    <source>
        <strain evidence="1 2">MUSC 26</strain>
    </source>
</reference>
<evidence type="ECO:0008006" key="3">
    <source>
        <dbReference type="Google" id="ProtNLM"/>
    </source>
</evidence>
<accession>A0A1J7CHP6</accession>
<dbReference type="OrthoDB" id="5142235at2"/>
<proteinExistence type="predicted"/>
<evidence type="ECO:0000313" key="1">
    <source>
        <dbReference type="EMBL" id="OIV39162.1"/>
    </source>
</evidence>
<comment type="caution">
    <text evidence="1">The sequence shown here is derived from an EMBL/GenBank/DDBJ whole genome shotgun (WGS) entry which is preliminary data.</text>
</comment>
<organism evidence="1 2">
    <name type="scientific">Mangrovactinospora gilvigrisea</name>
    <dbReference type="NCBI Taxonomy" id="1428644"/>
    <lineage>
        <taxon>Bacteria</taxon>
        <taxon>Bacillati</taxon>
        <taxon>Actinomycetota</taxon>
        <taxon>Actinomycetes</taxon>
        <taxon>Kitasatosporales</taxon>
        <taxon>Streptomycetaceae</taxon>
        <taxon>Mangrovactinospora</taxon>
    </lineage>
</organism>
<sequence length="248" mass="27039">MVPMLVRAHLASGIALDAQWGTALDGLLASAIWAARKAMLHERGIPTAPLADNPEPADMPLPLARCVSSDGAWHWAATCALPEQLAADDTEVRYWTGHLDQRHAEQVAATMPRQLYTHQGRWRSHHMPLVITMCRSVTWQAVGDPAAVRALLEPLMAIGKKRAQGEGMVLRWEVITPWTVSPWDAAHLHADGTLGRPTPDACVREAHSWLVTGGRGRAGLRPPYQHPARQHEMHLPAALPTTADAALG</sequence>
<gene>
    <name evidence="1" type="ORF">BIV57_02090</name>
</gene>
<evidence type="ECO:0000313" key="2">
    <source>
        <dbReference type="Proteomes" id="UP000243342"/>
    </source>
</evidence>
<dbReference type="STRING" id="1428644.BIV57_02090"/>
<dbReference type="Proteomes" id="UP000243342">
    <property type="component" value="Unassembled WGS sequence"/>
</dbReference>
<protein>
    <recommendedName>
        <fullName evidence="3">CRISPR-associated protein</fullName>
    </recommendedName>
</protein>